<feature type="transmembrane region" description="Helical" evidence="7">
    <location>
        <begin position="210"/>
        <end position="232"/>
    </location>
</feature>
<feature type="transmembrane region" description="Helical" evidence="7">
    <location>
        <begin position="27"/>
        <end position="47"/>
    </location>
</feature>
<reference evidence="8 9" key="1">
    <citation type="submission" date="2019-04" db="EMBL/GenBank/DDBJ databases">
        <title>Complete genome sequence of Arthrobacter sp. ZXY-2 associated with effective atrazine degradation and salt adaptation.</title>
        <authorList>
            <person name="Zhao X."/>
        </authorList>
    </citation>
    <scope>NUCLEOTIDE SEQUENCE [LARGE SCALE GENOMIC DNA]</scope>
    <source>
        <strain evidence="9">ZP60</strain>
        <plasmid evidence="8 9">unnamed1</plasmid>
    </source>
</reference>
<feature type="transmembrane region" description="Helical" evidence="7">
    <location>
        <begin position="268"/>
        <end position="288"/>
    </location>
</feature>
<accession>A0A4D6KP23</accession>
<dbReference type="InterPro" id="IPR048279">
    <property type="entry name" value="MdtK-like"/>
</dbReference>
<feature type="transmembrane region" description="Helical" evidence="7">
    <location>
        <begin position="101"/>
        <end position="125"/>
    </location>
</feature>
<keyword evidence="4 7" id="KW-0812">Transmembrane</keyword>
<gene>
    <name evidence="8" type="ORF">E5139_16555</name>
</gene>
<dbReference type="GO" id="GO:0005886">
    <property type="term" value="C:plasma membrane"/>
    <property type="evidence" value="ECO:0007669"/>
    <property type="project" value="UniProtKB-SubCell"/>
</dbReference>
<keyword evidence="6 7" id="KW-0472">Membrane</keyword>
<dbReference type="AlphaFoldDB" id="A0A4D6KP23"/>
<evidence type="ECO:0000256" key="6">
    <source>
        <dbReference type="ARBA" id="ARBA00023136"/>
    </source>
</evidence>
<geneLocation type="plasmid" evidence="8 9">
    <name>unnamed1</name>
</geneLocation>
<dbReference type="Proteomes" id="UP000297053">
    <property type="component" value="Plasmid unnamed1"/>
</dbReference>
<dbReference type="NCBIfam" id="TIGR00797">
    <property type="entry name" value="matE"/>
    <property type="match status" value="1"/>
</dbReference>
<dbReference type="GO" id="GO:0042910">
    <property type="term" value="F:xenobiotic transmembrane transporter activity"/>
    <property type="evidence" value="ECO:0007669"/>
    <property type="project" value="InterPro"/>
</dbReference>
<sequence length="470" mass="48852">MTLWGRLRALFDGPTDDLTTGGIARPLLWLAIPIAVTNALQTAYNLADTLWIGRYSTTSLAAMSFAFPMVYLLLSLGLGVSVAGSVLVAQHTGAEDTEEANFVASQTITYAAVASVVLGAIGYLFVDDLLAVLGASGAVLTEATAYLRIISLGIGFLFTFVVFISLLRGYGDTVTPMLVMFGSVVLNVALDPILIYGWGPVPELGIRGAAFATVACRGLAAAFGVALLLYGTQGLQIRPAKMIPDIEFGKKIGRVGLPSAVEEGARALAINLMLFIVGLFPTAVVAGYGVGIRVFSLVVLPAVAFASGVETMAGQNIGAREHDRAERTVSFAAVALFGVLTFVGLVVWVGAPVIVDVFTRDPDVVAAGATFLRFVAPTFGFIGVRRAFNAGFRGAGKTGTAAIIVVGVLGVVRLSTAYGAADILGPTGIWLGFALSNVVGGLLAFAWYSRGTWRGTDLMGDAGPEPADDD</sequence>
<name>A0A4D6KP23_9EURY</name>
<dbReference type="KEGG" id="halz:E5139_16555"/>
<evidence type="ECO:0000313" key="9">
    <source>
        <dbReference type="Proteomes" id="UP000297053"/>
    </source>
</evidence>
<dbReference type="InterPro" id="IPR052031">
    <property type="entry name" value="Membrane_Transporter-Flippase"/>
</dbReference>
<feature type="transmembrane region" description="Helical" evidence="7">
    <location>
        <begin position="371"/>
        <end position="388"/>
    </location>
</feature>
<feature type="transmembrane region" description="Helical" evidence="7">
    <location>
        <begin position="67"/>
        <end position="89"/>
    </location>
</feature>
<evidence type="ECO:0000256" key="1">
    <source>
        <dbReference type="ARBA" id="ARBA00004651"/>
    </source>
</evidence>
<dbReference type="Pfam" id="PF01554">
    <property type="entry name" value="MatE"/>
    <property type="match status" value="2"/>
</dbReference>
<evidence type="ECO:0000256" key="2">
    <source>
        <dbReference type="ARBA" id="ARBA00022448"/>
    </source>
</evidence>
<keyword evidence="2" id="KW-0813">Transport</keyword>
<evidence type="ECO:0000256" key="3">
    <source>
        <dbReference type="ARBA" id="ARBA00022475"/>
    </source>
</evidence>
<proteinExistence type="predicted"/>
<keyword evidence="5 7" id="KW-1133">Transmembrane helix</keyword>
<dbReference type="PANTHER" id="PTHR43549">
    <property type="entry name" value="MULTIDRUG RESISTANCE PROTEIN YPNP-RELATED"/>
    <property type="match status" value="1"/>
</dbReference>
<feature type="transmembrane region" description="Helical" evidence="7">
    <location>
        <begin position="400"/>
        <end position="421"/>
    </location>
</feature>
<evidence type="ECO:0000313" key="8">
    <source>
        <dbReference type="EMBL" id="QCD67253.1"/>
    </source>
</evidence>
<feature type="transmembrane region" description="Helical" evidence="7">
    <location>
        <begin position="427"/>
        <end position="448"/>
    </location>
</feature>
<dbReference type="PANTHER" id="PTHR43549:SF2">
    <property type="entry name" value="MULTIDRUG RESISTANCE PROTEIN NORM-RELATED"/>
    <property type="match status" value="1"/>
</dbReference>
<organism evidence="8 9">
    <name type="scientific">Halomicrobium mukohataei</name>
    <dbReference type="NCBI Taxonomy" id="57705"/>
    <lineage>
        <taxon>Archaea</taxon>
        <taxon>Methanobacteriati</taxon>
        <taxon>Methanobacteriota</taxon>
        <taxon>Stenosarchaea group</taxon>
        <taxon>Halobacteria</taxon>
        <taxon>Halobacteriales</taxon>
        <taxon>Haloarculaceae</taxon>
        <taxon>Halomicrobium</taxon>
    </lineage>
</organism>
<keyword evidence="8" id="KW-0614">Plasmid</keyword>
<dbReference type="EMBL" id="CP039376">
    <property type="protein sequence ID" value="QCD67253.1"/>
    <property type="molecule type" value="Genomic_DNA"/>
</dbReference>
<feature type="transmembrane region" description="Helical" evidence="7">
    <location>
        <begin position="178"/>
        <end position="198"/>
    </location>
</feature>
<dbReference type="RefSeq" id="WP_012807505.1">
    <property type="nucleotide sequence ID" value="NZ_CP039376.1"/>
</dbReference>
<dbReference type="InterPro" id="IPR002528">
    <property type="entry name" value="MATE_fam"/>
</dbReference>
<feature type="transmembrane region" description="Helical" evidence="7">
    <location>
        <begin position="145"/>
        <end position="166"/>
    </location>
</feature>
<dbReference type="CDD" id="cd13142">
    <property type="entry name" value="MATE_like_12"/>
    <property type="match status" value="1"/>
</dbReference>
<feature type="transmembrane region" description="Helical" evidence="7">
    <location>
        <begin position="329"/>
        <end position="351"/>
    </location>
</feature>
<evidence type="ECO:0000256" key="7">
    <source>
        <dbReference type="SAM" id="Phobius"/>
    </source>
</evidence>
<keyword evidence="3" id="KW-1003">Cell membrane</keyword>
<dbReference type="GeneID" id="8409415"/>
<dbReference type="PIRSF" id="PIRSF006603">
    <property type="entry name" value="DinF"/>
    <property type="match status" value="1"/>
</dbReference>
<reference evidence="8 9" key="2">
    <citation type="submission" date="2019-04" db="EMBL/GenBank/DDBJ databases">
        <authorList>
            <person name="Yang S."/>
            <person name="Wei W."/>
        </authorList>
    </citation>
    <scope>NUCLEOTIDE SEQUENCE [LARGE SCALE GENOMIC DNA]</scope>
    <source>
        <strain evidence="9">ZP60</strain>
        <plasmid evidence="8 9">unnamed1</plasmid>
    </source>
</reference>
<feature type="transmembrane region" description="Helical" evidence="7">
    <location>
        <begin position="294"/>
        <end position="317"/>
    </location>
</feature>
<dbReference type="GO" id="GO:0015297">
    <property type="term" value="F:antiporter activity"/>
    <property type="evidence" value="ECO:0007669"/>
    <property type="project" value="InterPro"/>
</dbReference>
<protein>
    <submittedName>
        <fullName evidence="8">MATE family efflux transporter</fullName>
    </submittedName>
</protein>
<evidence type="ECO:0000256" key="4">
    <source>
        <dbReference type="ARBA" id="ARBA00022692"/>
    </source>
</evidence>
<comment type="subcellular location">
    <subcellularLocation>
        <location evidence="1">Cell membrane</location>
        <topology evidence="1">Multi-pass membrane protein</topology>
    </subcellularLocation>
</comment>
<evidence type="ECO:0000256" key="5">
    <source>
        <dbReference type="ARBA" id="ARBA00022989"/>
    </source>
</evidence>